<feature type="compositionally biased region" description="Basic and acidic residues" evidence="1">
    <location>
        <begin position="115"/>
        <end position="132"/>
    </location>
</feature>
<dbReference type="EMBL" id="JARKIE010000074">
    <property type="protein sequence ID" value="KAJ7689143.1"/>
    <property type="molecule type" value="Genomic_DNA"/>
</dbReference>
<reference evidence="2" key="1">
    <citation type="submission" date="2023-03" db="EMBL/GenBank/DDBJ databases">
        <title>Massive genome expansion in bonnet fungi (Mycena s.s.) driven by repeated elements and novel gene families across ecological guilds.</title>
        <authorList>
            <consortium name="Lawrence Berkeley National Laboratory"/>
            <person name="Harder C.B."/>
            <person name="Miyauchi S."/>
            <person name="Viragh M."/>
            <person name="Kuo A."/>
            <person name="Thoen E."/>
            <person name="Andreopoulos B."/>
            <person name="Lu D."/>
            <person name="Skrede I."/>
            <person name="Drula E."/>
            <person name="Henrissat B."/>
            <person name="Morin E."/>
            <person name="Kohler A."/>
            <person name="Barry K."/>
            <person name="LaButti K."/>
            <person name="Morin E."/>
            <person name="Salamov A."/>
            <person name="Lipzen A."/>
            <person name="Mereny Z."/>
            <person name="Hegedus B."/>
            <person name="Baldrian P."/>
            <person name="Stursova M."/>
            <person name="Weitz H."/>
            <person name="Taylor A."/>
            <person name="Grigoriev I.V."/>
            <person name="Nagy L.G."/>
            <person name="Martin F."/>
            <person name="Kauserud H."/>
        </authorList>
    </citation>
    <scope>NUCLEOTIDE SEQUENCE</scope>
    <source>
        <strain evidence="2">CBHHK067</strain>
    </source>
</reference>
<dbReference type="AlphaFoldDB" id="A0AAD7DDP3"/>
<organism evidence="2 3">
    <name type="scientific">Mycena rosella</name>
    <name type="common">Pink bonnet</name>
    <name type="synonym">Agaricus rosellus</name>
    <dbReference type="NCBI Taxonomy" id="1033263"/>
    <lineage>
        <taxon>Eukaryota</taxon>
        <taxon>Fungi</taxon>
        <taxon>Dikarya</taxon>
        <taxon>Basidiomycota</taxon>
        <taxon>Agaricomycotina</taxon>
        <taxon>Agaricomycetes</taxon>
        <taxon>Agaricomycetidae</taxon>
        <taxon>Agaricales</taxon>
        <taxon>Marasmiineae</taxon>
        <taxon>Mycenaceae</taxon>
        <taxon>Mycena</taxon>
    </lineage>
</organism>
<evidence type="ECO:0000313" key="3">
    <source>
        <dbReference type="Proteomes" id="UP001221757"/>
    </source>
</evidence>
<feature type="compositionally biased region" description="Basic residues" evidence="1">
    <location>
        <begin position="26"/>
        <end position="43"/>
    </location>
</feature>
<evidence type="ECO:0000256" key="1">
    <source>
        <dbReference type="SAM" id="MobiDB-lite"/>
    </source>
</evidence>
<comment type="caution">
    <text evidence="2">The sequence shown here is derived from an EMBL/GenBank/DDBJ whole genome shotgun (WGS) entry which is preliminary data.</text>
</comment>
<proteinExistence type="predicted"/>
<gene>
    <name evidence="2" type="ORF">B0H17DRAFT_1202505</name>
</gene>
<feature type="region of interest" description="Disordered" evidence="1">
    <location>
        <begin position="115"/>
        <end position="141"/>
    </location>
</feature>
<feature type="region of interest" description="Disordered" evidence="1">
    <location>
        <begin position="190"/>
        <end position="212"/>
    </location>
</feature>
<feature type="compositionally biased region" description="Basic and acidic residues" evidence="1">
    <location>
        <begin position="44"/>
        <end position="65"/>
    </location>
</feature>
<accession>A0AAD7DDP3</accession>
<keyword evidence="3" id="KW-1185">Reference proteome</keyword>
<evidence type="ECO:0000313" key="2">
    <source>
        <dbReference type="EMBL" id="KAJ7689143.1"/>
    </source>
</evidence>
<feature type="region of interest" description="Disordered" evidence="1">
    <location>
        <begin position="1"/>
        <end position="95"/>
    </location>
</feature>
<name>A0AAD7DDP3_MYCRO</name>
<dbReference type="Proteomes" id="UP001221757">
    <property type="component" value="Unassembled WGS sequence"/>
</dbReference>
<protein>
    <submittedName>
        <fullName evidence="2">Uncharacterized protein</fullName>
    </submittedName>
</protein>
<sequence length="212" mass="23095">MANPPKVAALKLTPRAMSKKMDGVRAAKKVMVKKAGGRAKKKKVAGEQQEREGESEGEGGAERGARGKASMQRKGKGKTKTVEEGVETGASGTATAGVEATAPAFIFTSTNNNSDRLKAERARERAENKRLFNPDGPSQLYITKPRREVRPAQNKGAVISMVDKRLERERANQALNEKARKEDEVMLKALKGTKRKAEENVEPASNKRGKIK</sequence>